<name>A3BZB3_ORYSJ</name>
<proteinExistence type="predicted"/>
<gene>
    <name evidence="3" type="ORF">OsJ_29543</name>
</gene>
<keyword evidence="2" id="KW-1133">Transmembrane helix</keyword>
<reference evidence="3" key="1">
    <citation type="journal article" date="2005" name="PLoS Biol.">
        <title>The genomes of Oryza sativa: a history of duplications.</title>
        <authorList>
            <person name="Yu J."/>
            <person name="Wang J."/>
            <person name="Lin W."/>
            <person name="Li S."/>
            <person name="Li H."/>
            <person name="Zhou J."/>
            <person name="Ni P."/>
            <person name="Dong W."/>
            <person name="Hu S."/>
            <person name="Zeng C."/>
            <person name="Zhang J."/>
            <person name="Zhang Y."/>
            <person name="Li R."/>
            <person name="Xu Z."/>
            <person name="Li S."/>
            <person name="Li X."/>
            <person name="Zheng H."/>
            <person name="Cong L."/>
            <person name="Lin L."/>
            <person name="Yin J."/>
            <person name="Geng J."/>
            <person name="Li G."/>
            <person name="Shi J."/>
            <person name="Liu J."/>
            <person name="Lv H."/>
            <person name="Li J."/>
            <person name="Wang J."/>
            <person name="Deng Y."/>
            <person name="Ran L."/>
            <person name="Shi X."/>
            <person name="Wang X."/>
            <person name="Wu Q."/>
            <person name="Li C."/>
            <person name="Ren X."/>
            <person name="Wang J."/>
            <person name="Wang X."/>
            <person name="Li D."/>
            <person name="Liu D."/>
            <person name="Zhang X."/>
            <person name="Ji Z."/>
            <person name="Zhao W."/>
            <person name="Sun Y."/>
            <person name="Zhang Z."/>
            <person name="Bao J."/>
            <person name="Han Y."/>
            <person name="Dong L."/>
            <person name="Ji J."/>
            <person name="Chen P."/>
            <person name="Wu S."/>
            <person name="Liu J."/>
            <person name="Xiao Y."/>
            <person name="Bu D."/>
            <person name="Tan J."/>
            <person name="Yang L."/>
            <person name="Ye C."/>
            <person name="Zhang J."/>
            <person name="Xu J."/>
            <person name="Zhou Y."/>
            <person name="Yu Y."/>
            <person name="Zhang B."/>
            <person name="Zhuang S."/>
            <person name="Wei H."/>
            <person name="Liu B."/>
            <person name="Lei M."/>
            <person name="Yu H."/>
            <person name="Li Y."/>
            <person name="Xu H."/>
            <person name="Wei S."/>
            <person name="He X."/>
            <person name="Fang L."/>
            <person name="Zhang Z."/>
            <person name="Zhang Y."/>
            <person name="Huang X."/>
            <person name="Su Z."/>
            <person name="Tong W."/>
            <person name="Li J."/>
            <person name="Tong Z."/>
            <person name="Li S."/>
            <person name="Ye J."/>
            <person name="Wang L."/>
            <person name="Fang L."/>
            <person name="Lei T."/>
            <person name="Chen C."/>
            <person name="Chen H."/>
            <person name="Xu Z."/>
            <person name="Li H."/>
            <person name="Huang H."/>
            <person name="Zhang F."/>
            <person name="Xu H."/>
            <person name="Li N."/>
            <person name="Zhao C."/>
            <person name="Li S."/>
            <person name="Dong L."/>
            <person name="Huang Y."/>
            <person name="Li L."/>
            <person name="Xi Y."/>
            <person name="Qi Q."/>
            <person name="Li W."/>
            <person name="Zhang B."/>
            <person name="Hu W."/>
            <person name="Zhang Y."/>
            <person name="Tian X."/>
            <person name="Jiao Y."/>
            <person name="Liang X."/>
            <person name="Jin J."/>
            <person name="Gao L."/>
            <person name="Zheng W."/>
            <person name="Hao B."/>
            <person name="Liu S."/>
            <person name="Wang W."/>
            <person name="Yuan L."/>
            <person name="Cao M."/>
            <person name="McDermott J."/>
            <person name="Samudrala R."/>
            <person name="Wang J."/>
            <person name="Wong G.K."/>
            <person name="Yang H."/>
        </authorList>
    </citation>
    <scope>NUCLEOTIDE SEQUENCE [LARGE SCALE GENOMIC DNA]</scope>
</reference>
<organism evidence="3">
    <name type="scientific">Oryza sativa subsp. japonica</name>
    <name type="common">Rice</name>
    <dbReference type="NCBI Taxonomy" id="39947"/>
    <lineage>
        <taxon>Eukaryota</taxon>
        <taxon>Viridiplantae</taxon>
        <taxon>Streptophyta</taxon>
        <taxon>Embryophyta</taxon>
        <taxon>Tracheophyta</taxon>
        <taxon>Spermatophyta</taxon>
        <taxon>Magnoliopsida</taxon>
        <taxon>Liliopsida</taxon>
        <taxon>Poales</taxon>
        <taxon>Poaceae</taxon>
        <taxon>BOP clade</taxon>
        <taxon>Oryzoideae</taxon>
        <taxon>Oryzeae</taxon>
        <taxon>Oryzinae</taxon>
        <taxon>Oryza</taxon>
        <taxon>Oryza sativa</taxon>
    </lineage>
</organism>
<feature type="compositionally biased region" description="Low complexity" evidence="1">
    <location>
        <begin position="32"/>
        <end position="54"/>
    </location>
</feature>
<keyword evidence="2" id="KW-0472">Membrane</keyword>
<keyword evidence="2" id="KW-0812">Transmembrane</keyword>
<accession>A3BZB3</accession>
<feature type="transmembrane region" description="Helical" evidence="2">
    <location>
        <begin position="153"/>
        <end position="174"/>
    </location>
</feature>
<evidence type="ECO:0000313" key="3">
    <source>
        <dbReference type="EMBL" id="EAZ44902.1"/>
    </source>
</evidence>
<reference evidence="3" key="2">
    <citation type="submission" date="2008-12" db="EMBL/GenBank/DDBJ databases">
        <title>Improved gene annotation of the rice (Oryza sativa) genomes.</title>
        <authorList>
            <person name="Wang J."/>
            <person name="Li R."/>
            <person name="Fan W."/>
            <person name="Huang Q."/>
            <person name="Zhang J."/>
            <person name="Zhou Y."/>
            <person name="Hu Y."/>
            <person name="Zi S."/>
            <person name="Li J."/>
            <person name="Ni P."/>
            <person name="Zheng H."/>
            <person name="Zhang Y."/>
            <person name="Zhao M."/>
            <person name="Hao Q."/>
            <person name="McDermott J."/>
            <person name="Samudrala R."/>
            <person name="Kristiansen K."/>
            <person name="Wong G.K.-S."/>
        </authorList>
    </citation>
    <scope>NUCLEOTIDE SEQUENCE</scope>
</reference>
<protein>
    <submittedName>
        <fullName evidence="3">Uncharacterized protein</fullName>
    </submittedName>
</protein>
<dbReference type="AlphaFoldDB" id="A3BZB3"/>
<evidence type="ECO:0000256" key="1">
    <source>
        <dbReference type="SAM" id="MobiDB-lite"/>
    </source>
</evidence>
<feature type="compositionally biased region" description="Low complexity" evidence="1">
    <location>
        <begin position="15"/>
        <end position="24"/>
    </location>
</feature>
<feature type="region of interest" description="Disordered" evidence="1">
    <location>
        <begin position="12"/>
        <end position="65"/>
    </location>
</feature>
<evidence type="ECO:0000256" key="2">
    <source>
        <dbReference type="SAM" id="Phobius"/>
    </source>
</evidence>
<dbReference type="EMBL" id="CM000146">
    <property type="protein sequence ID" value="EAZ44902.1"/>
    <property type="molecule type" value="Genomic_DNA"/>
</dbReference>
<dbReference type="Proteomes" id="UP000007752">
    <property type="component" value="Chromosome 9"/>
</dbReference>
<sequence>MARLVARLVVPYTGSSSPSAPRRLSSSKRSELASLPSSSSSTSARLRTSSSTLRRTTDVSAPGQKRTDLRSDALVFDVVVAAADMHGGCGTGGDAGGRGTAVGALGFLGRRDEENSALTTHANVAGDGPDDDGGGGGTVPLGRSLAPGKHGRLFFFFFFGLLFGGAAAAAAAAASTSSGCCGGGWLWRLRCVVDSVSVVDADEQVKLL</sequence>